<dbReference type="Proteomes" id="UP000238350">
    <property type="component" value="Unassembled WGS sequence"/>
</dbReference>
<dbReference type="InterPro" id="IPR035979">
    <property type="entry name" value="RBD_domain_sf"/>
</dbReference>
<reference evidence="6 7" key="1">
    <citation type="submission" date="2017-04" db="EMBL/GenBank/DDBJ databases">
        <title>Genome sequencing of [Candida] sorbophila.</title>
        <authorList>
            <person name="Ahn J.O."/>
        </authorList>
    </citation>
    <scope>NUCLEOTIDE SEQUENCE [LARGE SCALE GENOMIC DNA]</scope>
    <source>
        <strain evidence="6 7">DS02</strain>
    </source>
</reference>
<feature type="region of interest" description="Disordered" evidence="4">
    <location>
        <begin position="1"/>
        <end position="23"/>
    </location>
</feature>
<evidence type="ECO:0000256" key="2">
    <source>
        <dbReference type="ARBA" id="ARBA00022884"/>
    </source>
</evidence>
<dbReference type="PANTHER" id="PTHR24012">
    <property type="entry name" value="RNA BINDING PROTEIN"/>
    <property type="match status" value="1"/>
</dbReference>
<evidence type="ECO:0000313" key="6">
    <source>
        <dbReference type="EMBL" id="PRT53462.1"/>
    </source>
</evidence>
<dbReference type="GO" id="GO:0003723">
    <property type="term" value="F:RNA binding"/>
    <property type="evidence" value="ECO:0007669"/>
    <property type="project" value="UniProtKB-UniRule"/>
</dbReference>
<sequence>MAKVPLKQGASGPSNRNAAKSLHVDRNKNSEQCVYLGNLDTAITARDIELLLAPFGPVSSIFIKKPIPTRNSTYGFVEFARTESAEKCLNSPNRLSFDGAPIVVARKSNCRTKQKYKFRQGSRRRSESSCKTTYASCITPAVNRDVDRVSAGTAETLTPIGSQSIYDRSPVPLGKADELFLPAFIATPADQDNDRTVIRYPGPYACSEAPKGDRCTTLLDSSVSSSSNISLVCGYGGSAASDTPFRSGSFDLAESQAKGSLLKTRVLRVEKIPQAWTATSLFNSLRFYFGDAIRATLVYDDLDQYFFKQGFVEVDNPVTAVALENWKEKSYGSSALECYRSEIESIAKVCQSYNGKFTSYVYPEQEPEHWVHPLNEEMSPLFTPLTADSETPATPAESPGAKAIFVDFPNEGRPLFKPKHTNLNQLALANSAFAQVPKVPDGKYSKYSRTIVLSNVNVSDGGTYLQMLAQKFGNVRHLDVTSGGERIYISFTTSEEACAAMQYLNGATIGKSDCIAELC</sequence>
<dbReference type="Gene3D" id="3.30.70.330">
    <property type="match status" value="2"/>
</dbReference>
<evidence type="ECO:0000256" key="1">
    <source>
        <dbReference type="ARBA" id="ARBA00022737"/>
    </source>
</evidence>
<protein>
    <recommendedName>
        <fullName evidence="5">RRM domain-containing protein</fullName>
    </recommendedName>
</protein>
<keyword evidence="7" id="KW-1185">Reference proteome</keyword>
<dbReference type="PROSITE" id="PS50102">
    <property type="entry name" value="RRM"/>
    <property type="match status" value="1"/>
</dbReference>
<proteinExistence type="predicted"/>
<dbReference type="SUPFAM" id="SSF54928">
    <property type="entry name" value="RNA-binding domain, RBD"/>
    <property type="match status" value="2"/>
</dbReference>
<comment type="caution">
    <text evidence="6">The sequence shown here is derived from an EMBL/GenBank/DDBJ whole genome shotgun (WGS) entry which is preliminary data.</text>
</comment>
<evidence type="ECO:0000256" key="3">
    <source>
        <dbReference type="PROSITE-ProRule" id="PRU00176"/>
    </source>
</evidence>
<dbReference type="EMBL" id="NDIQ01000001">
    <property type="protein sequence ID" value="PRT53462.1"/>
    <property type="molecule type" value="Genomic_DNA"/>
</dbReference>
<dbReference type="CDD" id="cd00590">
    <property type="entry name" value="RRM_SF"/>
    <property type="match status" value="1"/>
</dbReference>
<dbReference type="InterPro" id="IPR012677">
    <property type="entry name" value="Nucleotide-bd_a/b_plait_sf"/>
</dbReference>
<evidence type="ECO:0000259" key="5">
    <source>
        <dbReference type="PROSITE" id="PS50102"/>
    </source>
</evidence>
<accession>A0A2T0FEN4</accession>
<keyword evidence="1" id="KW-0677">Repeat</keyword>
<dbReference type="STRING" id="45607.A0A2T0FEN4"/>
<gene>
    <name evidence="6" type="ORF">B9G98_01082</name>
</gene>
<dbReference type="GeneID" id="36514831"/>
<dbReference type="OrthoDB" id="410044at2759"/>
<dbReference type="AlphaFoldDB" id="A0A2T0FEN4"/>
<dbReference type="SMART" id="SM00360">
    <property type="entry name" value="RRM"/>
    <property type="match status" value="3"/>
</dbReference>
<feature type="domain" description="RRM" evidence="5">
    <location>
        <begin position="32"/>
        <end position="109"/>
    </location>
</feature>
<organism evidence="6 7">
    <name type="scientific">Wickerhamiella sorbophila</name>
    <dbReference type="NCBI Taxonomy" id="45607"/>
    <lineage>
        <taxon>Eukaryota</taxon>
        <taxon>Fungi</taxon>
        <taxon>Dikarya</taxon>
        <taxon>Ascomycota</taxon>
        <taxon>Saccharomycotina</taxon>
        <taxon>Dipodascomycetes</taxon>
        <taxon>Dipodascales</taxon>
        <taxon>Trichomonascaceae</taxon>
        <taxon>Wickerhamiella</taxon>
    </lineage>
</organism>
<dbReference type="RefSeq" id="XP_024663408.1">
    <property type="nucleotide sequence ID" value="XM_024807640.1"/>
</dbReference>
<evidence type="ECO:0000256" key="4">
    <source>
        <dbReference type="SAM" id="MobiDB-lite"/>
    </source>
</evidence>
<dbReference type="InterPro" id="IPR000504">
    <property type="entry name" value="RRM_dom"/>
</dbReference>
<dbReference type="Pfam" id="PF00076">
    <property type="entry name" value="RRM_1"/>
    <property type="match status" value="1"/>
</dbReference>
<keyword evidence="2 3" id="KW-0694">RNA-binding</keyword>
<evidence type="ECO:0000313" key="7">
    <source>
        <dbReference type="Proteomes" id="UP000238350"/>
    </source>
</evidence>
<name>A0A2T0FEN4_9ASCO</name>